<name>A0ABW2JAP7_9ACTN</name>
<protein>
    <submittedName>
        <fullName evidence="4">DUF6801 domain-containing protein</fullName>
    </submittedName>
</protein>
<feature type="compositionally biased region" description="Acidic residues" evidence="1">
    <location>
        <begin position="229"/>
        <end position="274"/>
    </location>
</feature>
<feature type="compositionally biased region" description="Gly residues" evidence="1">
    <location>
        <begin position="319"/>
        <end position="332"/>
    </location>
</feature>
<organism evidence="4 5">
    <name type="scientific">Streptomyces monticola</name>
    <dbReference type="NCBI Taxonomy" id="2666263"/>
    <lineage>
        <taxon>Bacteria</taxon>
        <taxon>Bacillati</taxon>
        <taxon>Actinomycetota</taxon>
        <taxon>Actinomycetes</taxon>
        <taxon>Kitasatosporales</taxon>
        <taxon>Streptomycetaceae</taxon>
        <taxon>Streptomyces</taxon>
    </lineage>
</organism>
<keyword evidence="5" id="KW-1185">Reference proteome</keyword>
<dbReference type="InterPro" id="IPR046542">
    <property type="entry name" value="DUF6801"/>
</dbReference>
<keyword evidence="2" id="KW-0812">Transmembrane</keyword>
<evidence type="ECO:0000256" key="2">
    <source>
        <dbReference type="SAM" id="Phobius"/>
    </source>
</evidence>
<comment type="caution">
    <text evidence="4">The sequence shown here is derived from an EMBL/GenBank/DDBJ whole genome shotgun (WGS) entry which is preliminary data.</text>
</comment>
<evidence type="ECO:0000259" key="3">
    <source>
        <dbReference type="Pfam" id="PF20611"/>
    </source>
</evidence>
<evidence type="ECO:0000313" key="5">
    <source>
        <dbReference type="Proteomes" id="UP001596523"/>
    </source>
</evidence>
<feature type="compositionally biased region" description="Low complexity" evidence="1">
    <location>
        <begin position="217"/>
        <end position="228"/>
    </location>
</feature>
<dbReference type="Pfam" id="PF20611">
    <property type="entry name" value="DUF6801"/>
    <property type="match status" value="1"/>
</dbReference>
<reference evidence="5" key="1">
    <citation type="journal article" date="2019" name="Int. J. Syst. Evol. Microbiol.">
        <title>The Global Catalogue of Microorganisms (GCM) 10K type strain sequencing project: providing services to taxonomists for standard genome sequencing and annotation.</title>
        <authorList>
            <consortium name="The Broad Institute Genomics Platform"/>
            <consortium name="The Broad Institute Genome Sequencing Center for Infectious Disease"/>
            <person name="Wu L."/>
            <person name="Ma J."/>
        </authorList>
    </citation>
    <scope>NUCLEOTIDE SEQUENCE [LARGE SCALE GENOMIC DNA]</scope>
    <source>
        <strain evidence="5">SYNS20</strain>
    </source>
</reference>
<sequence>MGVRKRRQSLQSKVALGVAGALGAASALVGIVGGQVAQAVPIEKDLTVKCKWPLIQPDILKVKIKSDMPEQVDVGKPTGKFVINADATVSENAAVGLGVVGGKTIEGTAKAKSSVSLPGGENLKVTVDTKIAKTKVPDPAKSFTTKAKGETPSLQFEKAGKAKITVDDLDLELRILDANGKPTSLGDPVKVDCALDPAGQNNVLHEFTIGDGGGQDPGTDPTTDPGTDPTDDPGTDPTDDPGTDPTDDPGTDPTDDPGTDPTDDPGTDPTDDPGTDPTTPPGSDPTDDPGAIGGGDTTGGTSGGGSSGGGSASGAQLGSSGGAGSSGGGGLAVTGSSGISTMLGVAAVLTAGGVLVLRYMPGRSKDGNEEAVSKA</sequence>
<dbReference type="Proteomes" id="UP001596523">
    <property type="component" value="Unassembled WGS sequence"/>
</dbReference>
<keyword evidence="2" id="KW-0472">Membrane</keyword>
<feature type="region of interest" description="Disordered" evidence="1">
    <location>
        <begin position="204"/>
        <end position="337"/>
    </location>
</feature>
<evidence type="ECO:0000256" key="1">
    <source>
        <dbReference type="SAM" id="MobiDB-lite"/>
    </source>
</evidence>
<accession>A0ABW2JAP7</accession>
<dbReference type="RefSeq" id="WP_381825805.1">
    <property type="nucleotide sequence ID" value="NZ_JBHTCF010000001.1"/>
</dbReference>
<feature type="domain" description="DUF6801" evidence="3">
    <location>
        <begin position="49"/>
        <end position="204"/>
    </location>
</feature>
<keyword evidence="2" id="KW-1133">Transmembrane helix</keyword>
<dbReference type="EMBL" id="JBHTCF010000001">
    <property type="protein sequence ID" value="MFC7303039.1"/>
    <property type="molecule type" value="Genomic_DNA"/>
</dbReference>
<feature type="transmembrane region" description="Helical" evidence="2">
    <location>
        <begin position="339"/>
        <end position="357"/>
    </location>
</feature>
<gene>
    <name evidence="4" type="ORF">ACFQVC_02245</name>
</gene>
<evidence type="ECO:0000313" key="4">
    <source>
        <dbReference type="EMBL" id="MFC7303039.1"/>
    </source>
</evidence>
<proteinExistence type="predicted"/>
<feature type="compositionally biased region" description="Gly residues" evidence="1">
    <location>
        <begin position="291"/>
        <end position="312"/>
    </location>
</feature>